<dbReference type="AlphaFoldDB" id="A0A1B2J8G9"/>
<dbReference type="GO" id="GO:0008823">
    <property type="term" value="F:cupric reductase (NADH) activity"/>
    <property type="evidence" value="ECO:0007669"/>
    <property type="project" value="TreeGrafter"/>
</dbReference>
<proteinExistence type="predicted"/>
<dbReference type="InterPro" id="IPR051267">
    <property type="entry name" value="STEAP_metalloreductase"/>
</dbReference>
<gene>
    <name evidence="3" type="ORF">ATY40_BA7500010</name>
</gene>
<name>A0A1B2J8G9_PICPA</name>
<dbReference type="EMBL" id="CP014584">
    <property type="protein sequence ID" value="ANZ74337.1"/>
    <property type="molecule type" value="Genomic_DNA"/>
</dbReference>
<dbReference type="Proteomes" id="UP000094565">
    <property type="component" value="Chromosome 1"/>
</dbReference>
<dbReference type="GO" id="GO:0015677">
    <property type="term" value="P:copper ion import"/>
    <property type="evidence" value="ECO:0007669"/>
    <property type="project" value="TreeGrafter"/>
</dbReference>
<evidence type="ECO:0000313" key="3">
    <source>
        <dbReference type="EMBL" id="ANZ74337.1"/>
    </source>
</evidence>
<evidence type="ECO:0000313" key="4">
    <source>
        <dbReference type="Proteomes" id="UP000094565"/>
    </source>
</evidence>
<keyword evidence="1" id="KW-0560">Oxidoreductase</keyword>
<dbReference type="InterPro" id="IPR036291">
    <property type="entry name" value="NAD(P)-bd_dom_sf"/>
</dbReference>
<dbReference type="OrthoDB" id="550646at2759"/>
<evidence type="ECO:0000256" key="1">
    <source>
        <dbReference type="ARBA" id="ARBA00023002"/>
    </source>
</evidence>
<dbReference type="GO" id="GO:0052851">
    <property type="term" value="F:ferric-chelate reductase (NADPH) activity"/>
    <property type="evidence" value="ECO:0007669"/>
    <property type="project" value="TreeGrafter"/>
</dbReference>
<keyword evidence="4" id="KW-1185">Reference proteome</keyword>
<feature type="domain" description="Pyrroline-5-carboxylate reductase catalytic N-terminal" evidence="2">
    <location>
        <begin position="78"/>
        <end position="168"/>
    </location>
</feature>
<dbReference type="PANTHER" id="PTHR14239">
    <property type="entry name" value="DUDULIN-RELATED"/>
    <property type="match status" value="1"/>
</dbReference>
<organism evidence="3 4">
    <name type="scientific">Komagataella pastoris</name>
    <name type="common">Yeast</name>
    <name type="synonym">Pichia pastoris</name>
    <dbReference type="NCBI Taxonomy" id="4922"/>
    <lineage>
        <taxon>Eukaryota</taxon>
        <taxon>Fungi</taxon>
        <taxon>Dikarya</taxon>
        <taxon>Ascomycota</taxon>
        <taxon>Saccharomycotina</taxon>
        <taxon>Pichiomycetes</taxon>
        <taxon>Pichiales</taxon>
        <taxon>Pichiaceae</taxon>
        <taxon>Komagataella</taxon>
    </lineage>
</organism>
<dbReference type="Pfam" id="PF03807">
    <property type="entry name" value="F420_oxidored"/>
    <property type="match status" value="1"/>
</dbReference>
<dbReference type="SUPFAM" id="SSF51735">
    <property type="entry name" value="NAD(P)-binding Rossmann-fold domains"/>
    <property type="match status" value="1"/>
</dbReference>
<evidence type="ECO:0000259" key="2">
    <source>
        <dbReference type="Pfam" id="PF03807"/>
    </source>
</evidence>
<dbReference type="GO" id="GO:0005886">
    <property type="term" value="C:plasma membrane"/>
    <property type="evidence" value="ECO:0007669"/>
    <property type="project" value="TreeGrafter"/>
</dbReference>
<sequence>MQICRMLSQTTFHALSERACRRFVVTCLPSVRAGSSHHMPAKQERMFAVIRKSSDLHFRVLFLDPSSPPFVVVNHQMKIGIIGTGDIGATLARKFASRGHKIKVANSRGPQSISELAHEIGADAVTKEEAVQDVEVIIISIPFAKNPDLADLIRTVPSNVVVIDTSNYIPQRDGQIAEIDNGKAESVWLSEVLGHPIVKAWNALGAITLADYGRQAGAPGRIAIPVAGDDENAKSVAMELVEQTGFDAVDSGGLAESWRQQAGTPVFCTEAKAKDIKELLALADRERASLNLELILKELGERGGKRTHEESVRFTRSINIPSGQFEF</sequence>
<dbReference type="Gene3D" id="3.40.50.720">
    <property type="entry name" value="NAD(P)-binding Rossmann-like Domain"/>
    <property type="match status" value="1"/>
</dbReference>
<protein>
    <submittedName>
        <fullName evidence="3">BA75_00010T0</fullName>
    </submittedName>
</protein>
<accession>A0A1B2J8G9</accession>
<reference evidence="3 4" key="1">
    <citation type="submission" date="2016-02" db="EMBL/GenBank/DDBJ databases">
        <title>Comparative genomic and transcriptomic foundation for Pichia pastoris.</title>
        <authorList>
            <person name="Love K.R."/>
            <person name="Shah K.A."/>
            <person name="Whittaker C.A."/>
            <person name="Wu J."/>
            <person name="Bartlett M.C."/>
            <person name="Ma D."/>
            <person name="Leeson R.L."/>
            <person name="Priest M."/>
            <person name="Young S.K."/>
            <person name="Love J.C."/>
        </authorList>
    </citation>
    <scope>NUCLEOTIDE SEQUENCE [LARGE SCALE GENOMIC DNA]</scope>
    <source>
        <strain evidence="3 4">ATCC 28485</strain>
    </source>
</reference>
<dbReference type="PANTHER" id="PTHR14239:SF0">
    <property type="entry name" value="F420-DEPENDENT NADP REDUCTASE"/>
    <property type="match status" value="1"/>
</dbReference>
<dbReference type="InterPro" id="IPR028939">
    <property type="entry name" value="P5C_Rdtase_cat_N"/>
</dbReference>